<dbReference type="GO" id="GO:0016020">
    <property type="term" value="C:membrane"/>
    <property type="evidence" value="ECO:0007669"/>
    <property type="project" value="UniProtKB-SubCell"/>
</dbReference>
<dbReference type="FunFam" id="1.10.3810.10:FF:000003">
    <property type="entry name" value="Penicillin-binding protein 1a"/>
    <property type="match status" value="1"/>
</dbReference>
<comment type="catalytic activity">
    <reaction evidence="16">
        <text>[GlcNAc-(1-&gt;4)-Mur2Ac(oyl-L-Ala-gamma-D-Glu-L-Lys-D-Ala-D-Ala)](n)-di-trans,octa-cis-undecaprenyl diphosphate + beta-D-GlcNAc-(1-&gt;4)-Mur2Ac(oyl-L-Ala-gamma-D-Glu-L-Lys-D-Ala-D-Ala)-di-trans,octa-cis-undecaprenyl diphosphate = [GlcNAc-(1-&gt;4)-Mur2Ac(oyl-L-Ala-gamma-D-Glu-L-Lys-D-Ala-D-Ala)](n+1)-di-trans,octa-cis-undecaprenyl diphosphate + di-trans,octa-cis-undecaprenyl diphosphate + H(+)</text>
        <dbReference type="Rhea" id="RHEA:23708"/>
        <dbReference type="Rhea" id="RHEA-COMP:9602"/>
        <dbReference type="Rhea" id="RHEA-COMP:9603"/>
        <dbReference type="ChEBI" id="CHEBI:15378"/>
        <dbReference type="ChEBI" id="CHEBI:58405"/>
        <dbReference type="ChEBI" id="CHEBI:60033"/>
        <dbReference type="ChEBI" id="CHEBI:78435"/>
        <dbReference type="EC" id="2.4.99.28"/>
    </reaction>
</comment>
<comment type="pathway">
    <text evidence="2">Cell wall biogenesis; peptidoglycan biosynthesis.</text>
</comment>
<evidence type="ECO:0000256" key="4">
    <source>
        <dbReference type="ARBA" id="ARBA00022670"/>
    </source>
</evidence>
<keyword evidence="3" id="KW-0121">Carboxypeptidase</keyword>
<keyword evidence="11" id="KW-1133">Transmembrane helix</keyword>
<dbReference type="InterPro" id="IPR036950">
    <property type="entry name" value="PBP_transglycosylase"/>
</dbReference>
<evidence type="ECO:0000256" key="16">
    <source>
        <dbReference type="ARBA" id="ARBA00049902"/>
    </source>
</evidence>
<evidence type="ECO:0000256" key="1">
    <source>
        <dbReference type="ARBA" id="ARBA00004370"/>
    </source>
</evidence>
<feature type="compositionally biased region" description="Pro residues" evidence="17">
    <location>
        <begin position="669"/>
        <end position="694"/>
    </location>
</feature>
<evidence type="ECO:0000256" key="8">
    <source>
        <dbReference type="ARBA" id="ARBA00022801"/>
    </source>
</evidence>
<dbReference type="GO" id="GO:0009002">
    <property type="term" value="F:serine-type D-Ala-D-Ala carboxypeptidase activity"/>
    <property type="evidence" value="ECO:0007669"/>
    <property type="project" value="UniProtKB-EC"/>
</dbReference>
<dbReference type="EMBL" id="JAHHHV010000064">
    <property type="protein sequence ID" value="MBW4465921.1"/>
    <property type="molecule type" value="Genomic_DNA"/>
</dbReference>
<dbReference type="SUPFAM" id="SSF56601">
    <property type="entry name" value="beta-lactamase/transpeptidase-like"/>
    <property type="match status" value="1"/>
</dbReference>
<reference evidence="20" key="2">
    <citation type="journal article" date="2022" name="Microbiol. Resour. Announc.">
        <title>Metagenome Sequencing to Explore Phylogenomics of Terrestrial Cyanobacteria.</title>
        <authorList>
            <person name="Ward R.D."/>
            <person name="Stajich J.E."/>
            <person name="Johansen J.R."/>
            <person name="Huntemann M."/>
            <person name="Clum A."/>
            <person name="Foster B."/>
            <person name="Foster B."/>
            <person name="Roux S."/>
            <person name="Palaniappan K."/>
            <person name="Varghese N."/>
            <person name="Mukherjee S."/>
            <person name="Reddy T.B.K."/>
            <person name="Daum C."/>
            <person name="Copeland A."/>
            <person name="Chen I.A."/>
            <person name="Ivanova N.N."/>
            <person name="Kyrpides N.C."/>
            <person name="Shapiro N."/>
            <person name="Eloe-Fadrosh E.A."/>
            <person name="Pietrasiak N."/>
        </authorList>
    </citation>
    <scope>NUCLEOTIDE SEQUENCE</scope>
    <source>
        <strain evidence="20">GSE-TBD4-15B</strain>
    </source>
</reference>
<dbReference type="PANTHER" id="PTHR32282:SF31">
    <property type="entry name" value="PEPTIDOGLYCAN GLYCOSYLTRANSFERASE"/>
    <property type="match status" value="1"/>
</dbReference>
<evidence type="ECO:0000256" key="11">
    <source>
        <dbReference type="ARBA" id="ARBA00022989"/>
    </source>
</evidence>
<evidence type="ECO:0000256" key="12">
    <source>
        <dbReference type="ARBA" id="ARBA00023136"/>
    </source>
</evidence>
<feature type="compositionally biased region" description="Low complexity" evidence="17">
    <location>
        <begin position="634"/>
        <end position="655"/>
    </location>
</feature>
<evidence type="ECO:0000313" key="20">
    <source>
        <dbReference type="EMBL" id="MBW4465921.1"/>
    </source>
</evidence>
<feature type="domain" description="Penicillin-binding protein transpeptidase" evidence="18">
    <location>
        <begin position="265"/>
        <end position="498"/>
    </location>
</feature>
<evidence type="ECO:0000256" key="10">
    <source>
        <dbReference type="ARBA" id="ARBA00022984"/>
    </source>
</evidence>
<keyword evidence="13" id="KW-0511">Multifunctional enzyme</keyword>
<evidence type="ECO:0000256" key="3">
    <source>
        <dbReference type="ARBA" id="ARBA00022645"/>
    </source>
</evidence>
<feature type="region of interest" description="Disordered" evidence="17">
    <location>
        <begin position="537"/>
        <end position="694"/>
    </location>
</feature>
<evidence type="ECO:0000259" key="19">
    <source>
        <dbReference type="Pfam" id="PF00912"/>
    </source>
</evidence>
<comment type="catalytic activity">
    <reaction evidence="15">
        <text>Preferential cleavage: (Ac)2-L-Lys-D-Ala-|-D-Ala. Also transpeptidation of peptidyl-alanyl moieties that are N-acyl substituents of D-alanine.</text>
        <dbReference type="EC" id="3.4.16.4"/>
    </reaction>
</comment>
<dbReference type="AlphaFoldDB" id="A0A951PAB0"/>
<dbReference type="InterPro" id="IPR012338">
    <property type="entry name" value="Beta-lactam/transpept-like"/>
</dbReference>
<evidence type="ECO:0000256" key="6">
    <source>
        <dbReference type="ARBA" id="ARBA00022679"/>
    </source>
</evidence>
<dbReference type="GO" id="GO:0008360">
    <property type="term" value="P:regulation of cell shape"/>
    <property type="evidence" value="ECO:0007669"/>
    <property type="project" value="UniProtKB-KW"/>
</dbReference>
<keyword evidence="6" id="KW-0808">Transferase</keyword>
<proteinExistence type="predicted"/>
<feature type="compositionally biased region" description="Low complexity" evidence="17">
    <location>
        <begin position="589"/>
        <end position="622"/>
    </location>
</feature>
<evidence type="ECO:0000256" key="13">
    <source>
        <dbReference type="ARBA" id="ARBA00023268"/>
    </source>
</evidence>
<sequence length="694" mass="74797">MQQIGPATRDKVEITKMPLLLPEAFIASEDQDFYQHNGVDYGAIGRATLKNLVARDVVEGGSTITQQLARIVFLGQERSLGRKVREALLAQKMEAELTKQQILERYLNLVYLGSGAYGVADAAWIYFSKPVEKLTLGEIAMIAGMAPAPSDYSPLINPDLARQRRNIVLERMAYVGFITPAERDAEMAAPITVKPGAQRYVKSEAPYFTSYVQQQLPELVSKEELELGGLTVETTLNLKWQRLAQEKINYAIRNYGPYEGFEQASLVSVDPRNGEIRSMIGGDDFGKSQFNRATQAQRQPGSTFKAFVYSAAIAAGFSPYRSYIDGKYVVDGYEPRNYGKNYRGSVSMKDALTSSINIVAVKALVDVGFDPVVKLAEKMGIQSKLLPAYSLALGSSEVNLLELTSAYGTLANAGKHVEVHGITKIYNRFGQLIYEAKFKPEQALDAESASIITWMLESVVANGTGRNAYLPDRQVAGKTGTSEKRRDLWFVGYIPQMVTGVWMGNDDSSPTGGQSSTAALTWYNYMVEATEGMEAEDFPDIPDVDNRKGSIKAQPVKPGRVFASSDPNPLQDSEDSDSGSSEWRDDDSYSAPSSESYSNEGSSSSDSSDSSDSDSGGSSSDPAPAPEPAPPPTESQAPAESAAEPAPLIPESAPSEPAPPPAAIDSLPAEPPPISAPPPPVAEPAPPGLAPASP</sequence>
<dbReference type="SUPFAM" id="SSF53955">
    <property type="entry name" value="Lysozyme-like"/>
    <property type="match status" value="1"/>
</dbReference>
<dbReference type="GO" id="GO:0009252">
    <property type="term" value="P:peptidoglycan biosynthetic process"/>
    <property type="evidence" value="ECO:0007669"/>
    <property type="project" value="UniProtKB-KW"/>
</dbReference>
<evidence type="ECO:0000256" key="7">
    <source>
        <dbReference type="ARBA" id="ARBA00022692"/>
    </source>
</evidence>
<evidence type="ECO:0000313" key="21">
    <source>
        <dbReference type="Proteomes" id="UP000707356"/>
    </source>
</evidence>
<keyword evidence="4" id="KW-0645">Protease</keyword>
<comment type="subcellular location">
    <subcellularLocation>
        <location evidence="1">Membrane</location>
    </subcellularLocation>
</comment>
<keyword evidence="10" id="KW-0573">Peptidoglycan synthesis</keyword>
<gene>
    <name evidence="20" type="ORF">KME07_10850</name>
</gene>
<keyword evidence="7" id="KW-0812">Transmembrane</keyword>
<dbReference type="InterPro" id="IPR001264">
    <property type="entry name" value="Glyco_trans_51"/>
</dbReference>
<evidence type="ECO:0000256" key="15">
    <source>
        <dbReference type="ARBA" id="ARBA00034000"/>
    </source>
</evidence>
<evidence type="ECO:0000256" key="5">
    <source>
        <dbReference type="ARBA" id="ARBA00022676"/>
    </source>
</evidence>
<dbReference type="InterPro" id="IPR023346">
    <property type="entry name" value="Lysozyme-like_dom_sf"/>
</dbReference>
<dbReference type="GO" id="GO:0006508">
    <property type="term" value="P:proteolysis"/>
    <property type="evidence" value="ECO:0007669"/>
    <property type="project" value="UniProtKB-KW"/>
</dbReference>
<dbReference type="Pfam" id="PF00912">
    <property type="entry name" value="Transgly"/>
    <property type="match status" value="1"/>
</dbReference>
<accession>A0A951PAB0</accession>
<keyword evidence="12" id="KW-0472">Membrane</keyword>
<feature type="domain" description="Glycosyl transferase family 51" evidence="19">
    <location>
        <begin position="6"/>
        <end position="172"/>
    </location>
</feature>
<keyword evidence="14" id="KW-0961">Cell wall biogenesis/degradation</keyword>
<dbReference type="GO" id="GO:0008955">
    <property type="term" value="F:peptidoglycan glycosyltransferase activity"/>
    <property type="evidence" value="ECO:0007669"/>
    <property type="project" value="UniProtKB-EC"/>
</dbReference>
<evidence type="ECO:0000256" key="9">
    <source>
        <dbReference type="ARBA" id="ARBA00022960"/>
    </source>
</evidence>
<protein>
    <submittedName>
        <fullName evidence="20">Penicillin-binding protein 1A</fullName>
    </submittedName>
</protein>
<dbReference type="Gene3D" id="1.10.3810.10">
    <property type="entry name" value="Biosynthetic peptidoglycan transglycosylase-like"/>
    <property type="match status" value="1"/>
</dbReference>
<organism evidence="20 21">
    <name type="scientific">Pegethrix bostrychoides GSE-TBD4-15B</name>
    <dbReference type="NCBI Taxonomy" id="2839662"/>
    <lineage>
        <taxon>Bacteria</taxon>
        <taxon>Bacillati</taxon>
        <taxon>Cyanobacteriota</taxon>
        <taxon>Cyanophyceae</taxon>
        <taxon>Oculatellales</taxon>
        <taxon>Oculatellaceae</taxon>
        <taxon>Pegethrix</taxon>
    </lineage>
</organism>
<feature type="compositionally biased region" description="Pro residues" evidence="17">
    <location>
        <begin position="623"/>
        <end position="633"/>
    </location>
</feature>
<keyword evidence="8" id="KW-0378">Hydrolase</keyword>
<evidence type="ECO:0000259" key="18">
    <source>
        <dbReference type="Pfam" id="PF00905"/>
    </source>
</evidence>
<reference evidence="20" key="1">
    <citation type="submission" date="2021-05" db="EMBL/GenBank/DDBJ databases">
        <authorList>
            <person name="Pietrasiak N."/>
            <person name="Ward R."/>
            <person name="Stajich J.E."/>
            <person name="Kurbessoian T."/>
        </authorList>
    </citation>
    <scope>NUCLEOTIDE SEQUENCE</scope>
    <source>
        <strain evidence="20">GSE-TBD4-15B</strain>
    </source>
</reference>
<keyword evidence="9" id="KW-0133">Cell shape</keyword>
<dbReference type="PANTHER" id="PTHR32282">
    <property type="entry name" value="BINDING PROTEIN TRANSPEPTIDASE, PUTATIVE-RELATED"/>
    <property type="match status" value="1"/>
</dbReference>
<dbReference type="Gene3D" id="3.40.710.10">
    <property type="entry name" value="DD-peptidase/beta-lactamase superfamily"/>
    <property type="match status" value="1"/>
</dbReference>
<name>A0A951PAB0_9CYAN</name>
<evidence type="ECO:0000256" key="17">
    <source>
        <dbReference type="SAM" id="MobiDB-lite"/>
    </source>
</evidence>
<dbReference type="GO" id="GO:0008658">
    <property type="term" value="F:penicillin binding"/>
    <property type="evidence" value="ECO:0007669"/>
    <property type="project" value="InterPro"/>
</dbReference>
<evidence type="ECO:0000256" key="14">
    <source>
        <dbReference type="ARBA" id="ARBA00023316"/>
    </source>
</evidence>
<dbReference type="Pfam" id="PF00905">
    <property type="entry name" value="Transpeptidase"/>
    <property type="match status" value="1"/>
</dbReference>
<dbReference type="GO" id="GO:0030288">
    <property type="term" value="C:outer membrane-bounded periplasmic space"/>
    <property type="evidence" value="ECO:0007669"/>
    <property type="project" value="TreeGrafter"/>
</dbReference>
<comment type="caution">
    <text evidence="20">The sequence shown here is derived from an EMBL/GenBank/DDBJ whole genome shotgun (WGS) entry which is preliminary data.</text>
</comment>
<dbReference type="InterPro" id="IPR001460">
    <property type="entry name" value="PCN-bd_Tpept"/>
</dbReference>
<keyword evidence="5" id="KW-0328">Glycosyltransferase</keyword>
<dbReference type="InterPro" id="IPR050396">
    <property type="entry name" value="Glycosyltr_51/Transpeptidase"/>
</dbReference>
<evidence type="ECO:0000256" key="2">
    <source>
        <dbReference type="ARBA" id="ARBA00004752"/>
    </source>
</evidence>
<dbReference type="GO" id="GO:0071555">
    <property type="term" value="P:cell wall organization"/>
    <property type="evidence" value="ECO:0007669"/>
    <property type="project" value="UniProtKB-KW"/>
</dbReference>
<dbReference type="NCBIfam" id="TIGR02074">
    <property type="entry name" value="PBP_1a_fam"/>
    <property type="match status" value="1"/>
</dbReference>
<dbReference type="Proteomes" id="UP000707356">
    <property type="component" value="Unassembled WGS sequence"/>
</dbReference>